<dbReference type="Proteomes" id="UP000034954">
    <property type="component" value="Unassembled WGS sequence"/>
</dbReference>
<evidence type="ECO:0000313" key="2">
    <source>
        <dbReference type="Proteomes" id="UP000034954"/>
    </source>
</evidence>
<evidence type="ECO:0008006" key="3">
    <source>
        <dbReference type="Google" id="ProtNLM"/>
    </source>
</evidence>
<keyword evidence="2" id="KW-1185">Reference proteome</keyword>
<reference evidence="1 2" key="1">
    <citation type="journal article" date="2013" name="BMC Microbiol.">
        <title>Identification of the type II cytochrome c maturation pathway in anammox bacteria by comparative genomics.</title>
        <authorList>
            <person name="Ferousi C."/>
            <person name="Speth D.R."/>
            <person name="Reimann J."/>
            <person name="Op den Camp H.J."/>
            <person name="Allen J.W."/>
            <person name="Keltjens J.T."/>
            <person name="Jetten M.S."/>
        </authorList>
    </citation>
    <scope>NUCLEOTIDE SEQUENCE [LARGE SCALE GENOMIC DNA]</scope>
    <source>
        <strain evidence="1">RU1</strain>
    </source>
</reference>
<accession>A0A0M2UR24</accession>
<dbReference type="Pfam" id="PF13366">
    <property type="entry name" value="PDDEXK_3"/>
    <property type="match status" value="1"/>
</dbReference>
<dbReference type="EMBL" id="LAQJ01000260">
    <property type="protein sequence ID" value="KKO18538.1"/>
    <property type="molecule type" value="Genomic_DNA"/>
</dbReference>
<comment type="caution">
    <text evidence="1">The sequence shown here is derived from an EMBL/GenBank/DDBJ whole genome shotgun (WGS) entry which is preliminary data.</text>
</comment>
<dbReference type="AlphaFoldDB" id="A0A0M2UR24"/>
<gene>
    <name evidence="1" type="ORF">BROFUL_02761</name>
</gene>
<evidence type="ECO:0000313" key="1">
    <source>
        <dbReference type="EMBL" id="KKO18538.1"/>
    </source>
</evidence>
<organism evidence="1 2">
    <name type="scientific">Candidatus Brocadia fulgida</name>
    <dbReference type="NCBI Taxonomy" id="380242"/>
    <lineage>
        <taxon>Bacteria</taxon>
        <taxon>Pseudomonadati</taxon>
        <taxon>Planctomycetota</taxon>
        <taxon>Candidatus Brocadiia</taxon>
        <taxon>Candidatus Brocadiales</taxon>
        <taxon>Candidatus Brocadiaceae</taxon>
        <taxon>Candidatus Brocadia</taxon>
    </lineage>
</organism>
<sequence>MHPQMTQRDAERRDPQTYTIIGAAMQVHKELGHGFLEAVYQEALEREFSKQGIPYVREQELKIFYCGQELKTFYKADFVCFSSIIVELKAVQNITGVDEAQVINYLKASNLNKALLINFGSLSLQYKRLVFNLRESVQSADKEREA</sequence>
<dbReference type="NCBIfam" id="TIGR04256">
    <property type="entry name" value="GxxExxY"/>
    <property type="match status" value="1"/>
</dbReference>
<dbReference type="PATRIC" id="fig|380242.3.peg.3416"/>
<dbReference type="InterPro" id="IPR026350">
    <property type="entry name" value="GxxExxY"/>
</dbReference>
<protein>
    <recommendedName>
        <fullName evidence="3">GxxExxY protein</fullName>
    </recommendedName>
</protein>
<proteinExistence type="predicted"/>
<name>A0A0M2UR24_9BACT</name>